<organism evidence="1 2">
    <name type="scientific">Algoriphagus iocasae</name>
    <dbReference type="NCBI Taxonomy" id="1836499"/>
    <lineage>
        <taxon>Bacteria</taxon>
        <taxon>Pseudomonadati</taxon>
        <taxon>Bacteroidota</taxon>
        <taxon>Cytophagia</taxon>
        <taxon>Cytophagales</taxon>
        <taxon>Cyclobacteriaceae</taxon>
        <taxon>Algoriphagus</taxon>
    </lineage>
</organism>
<sequence length="357" mass="41325">MSKTIFLLLLIGLFQCTTKTDSESRSGETWVRIQEDDLPEEELLTGTPFGIRKFYKVRKPFLVDGYLIVSDKAMDPPLHVIDVKEKKWLYGLGVEGYGPGEISYIWTMDYSTSPGRFWAYNFDKVFSEFTLEDSTAKLAQKQLRQRNPEFIMATDIVWLTDSTLMTLRVSGENKFVEYSDTGEVLVGYGSWKGMLPGDPPFNVAKAAFAMHFASNQSKTKFGFFSMDRDHFEILDYPSKEILVVEGPYFEVPSYEVAYRSADDPYYYMNDPEAVRTYQDFFMGEEHIYMLYNGERKSKIRSTGLSDSQIVFQFDYQGNLLRNFELDTPVRFITVDEEKQVIYALSSGEEEDIVEFKF</sequence>
<dbReference type="RefSeq" id="WP_184495465.1">
    <property type="nucleotide sequence ID" value="NZ_JACIJO010000002.1"/>
</dbReference>
<evidence type="ECO:0000313" key="2">
    <source>
        <dbReference type="Proteomes" id="UP000588604"/>
    </source>
</evidence>
<dbReference type="EMBL" id="JACIJO010000002">
    <property type="protein sequence ID" value="MBB6326893.1"/>
    <property type="molecule type" value="Genomic_DNA"/>
</dbReference>
<protein>
    <recommendedName>
        <fullName evidence="3">TolB-like 6-blade propeller-like</fullName>
    </recommendedName>
</protein>
<gene>
    <name evidence="1" type="ORF">FHS59_002521</name>
</gene>
<comment type="caution">
    <text evidence="1">The sequence shown here is derived from an EMBL/GenBank/DDBJ whole genome shotgun (WGS) entry which is preliminary data.</text>
</comment>
<name>A0A841MJ24_9BACT</name>
<evidence type="ECO:0008006" key="3">
    <source>
        <dbReference type="Google" id="ProtNLM"/>
    </source>
</evidence>
<evidence type="ECO:0000313" key="1">
    <source>
        <dbReference type="EMBL" id="MBB6326893.1"/>
    </source>
</evidence>
<dbReference type="AlphaFoldDB" id="A0A841MJ24"/>
<proteinExistence type="predicted"/>
<reference evidence="1 2" key="1">
    <citation type="submission" date="2020-08" db="EMBL/GenBank/DDBJ databases">
        <title>Genomic Encyclopedia of Type Strains, Phase IV (KMG-IV): sequencing the most valuable type-strain genomes for metagenomic binning, comparative biology and taxonomic classification.</title>
        <authorList>
            <person name="Goeker M."/>
        </authorList>
    </citation>
    <scope>NUCLEOTIDE SEQUENCE [LARGE SCALE GENOMIC DNA]</scope>
    <source>
        <strain evidence="1 2">DSM 102044</strain>
    </source>
</reference>
<dbReference type="Proteomes" id="UP000588604">
    <property type="component" value="Unassembled WGS sequence"/>
</dbReference>
<dbReference type="Pfam" id="PF15869">
    <property type="entry name" value="TolB_like"/>
    <property type="match status" value="1"/>
</dbReference>
<accession>A0A841MJ24</accession>
<keyword evidence="2" id="KW-1185">Reference proteome</keyword>